<evidence type="ECO:0008006" key="2">
    <source>
        <dbReference type="Google" id="ProtNLM"/>
    </source>
</evidence>
<dbReference type="GO" id="GO:0046475">
    <property type="term" value="P:glycerophospholipid catabolic process"/>
    <property type="evidence" value="ECO:0007669"/>
    <property type="project" value="TreeGrafter"/>
</dbReference>
<name>A0AAU7F8X4_9NEIS</name>
<dbReference type="Gene3D" id="3.40.1090.10">
    <property type="entry name" value="Cytosolic phospholipase A2 catalytic domain"/>
    <property type="match status" value="2"/>
</dbReference>
<dbReference type="PANTHER" id="PTHR10728">
    <property type="entry name" value="CYTOSOLIC PHOSPHOLIPASE A2"/>
    <property type="match status" value="1"/>
</dbReference>
<accession>A0AAU7F8X4</accession>
<gene>
    <name evidence="1" type="ORF">ABHF33_13475</name>
</gene>
<organism evidence="1">
    <name type="scientific">Chitinibacter mangrovi</name>
    <dbReference type="NCBI Taxonomy" id="3153927"/>
    <lineage>
        <taxon>Bacteria</taxon>
        <taxon>Pseudomonadati</taxon>
        <taxon>Pseudomonadota</taxon>
        <taxon>Betaproteobacteria</taxon>
        <taxon>Neisseriales</taxon>
        <taxon>Chitinibacteraceae</taxon>
        <taxon>Chitinibacter</taxon>
    </lineage>
</organism>
<dbReference type="GO" id="GO:0005829">
    <property type="term" value="C:cytosol"/>
    <property type="evidence" value="ECO:0007669"/>
    <property type="project" value="TreeGrafter"/>
</dbReference>
<dbReference type="GO" id="GO:0004623">
    <property type="term" value="F:phospholipase A2 activity"/>
    <property type="evidence" value="ECO:0007669"/>
    <property type="project" value="TreeGrafter"/>
</dbReference>
<dbReference type="AlphaFoldDB" id="A0AAU7F8X4"/>
<protein>
    <recommendedName>
        <fullName evidence="2">PNPLA domain-containing protein</fullName>
    </recommendedName>
</protein>
<dbReference type="PROSITE" id="PS51257">
    <property type="entry name" value="PROKAR_LIPOPROTEIN"/>
    <property type="match status" value="1"/>
</dbReference>
<dbReference type="InterPro" id="IPR016035">
    <property type="entry name" value="Acyl_Trfase/lysoPLipase"/>
</dbReference>
<dbReference type="EMBL" id="CP157355">
    <property type="protein sequence ID" value="XBM00060.1"/>
    <property type="molecule type" value="Genomic_DNA"/>
</dbReference>
<sequence length="777" mass="86098">MTSIRSEVKMNCASRLKRSIGFDFLTTCLLLISGCTTIQPAKDGWAERPTGEKIFVPRGVAEVSEQSFRQAVKEPDWVNAPTNRIGLALSGGGSKAGSFSMGVLAGLDDLDYFAPSKNKAEQKPKVAFISSVSGGSYAAYFLFQKIITNQLLNDDLNKSHNGTTLNSLFQDGVTYTHLHEKKGEVFDPQLRRIIPMGKPDLGNSIDDSEGGLLNRYQSVVRCAQDILIPGRCADDVTSKDSARTWTSNASMLLPTLLTAPAHHLFNSVFDTGINVAPTRIVYERGIGLTYGSTPLPTYSPPNPPGKFISARLPCPKTDQHTALKMTNCHVNDRGELDPNSIDFPTLNTAWSELGENGSDELPFWVIQATATKYRSLGGWLAKMERDAFIDSFEFTPLSFGSRRYGFVPKAYDSMTVLDAVVSSAAFFDANQQVYRKRWQSFPLGVVQHTFNLNWGKDIPNYNVSDSRRNIHRLLPLPIAWLDSVVDNASLPEYEHDRNRSAFIRLIDGGSSENTAAISALRRGLKTLIIVDAAEDRDGQFADLCFLKHSLEKLDKSDVPILLPHAQKAQEVHLYVPVLQEFSEHCNDVREGGDSFYDLQAEKKSQTPAILACLMAGKENKSCTGEDVLTRILVIKPSVDFDRVKQEWPSLEDEAPIGLKRCVQNHTLYTANSSNEDCAKTGSIACRQALPCEVARLLFNYGAKGMKEHFPQTTTVATTGNSSPTLYASYRELARQIVVNSRTAVEAAAQSDGMEFERLLVEQENHPWVRFKTYKPSH</sequence>
<reference evidence="1" key="1">
    <citation type="submission" date="2024-05" db="EMBL/GenBank/DDBJ databases">
        <authorList>
            <person name="Yang L."/>
            <person name="Pan L."/>
        </authorList>
    </citation>
    <scope>NUCLEOTIDE SEQUENCE</scope>
    <source>
        <strain evidence="1">FCG-7</strain>
    </source>
</reference>
<dbReference type="KEGG" id="cmav:ABHF33_13475"/>
<dbReference type="RefSeq" id="WP_348944427.1">
    <property type="nucleotide sequence ID" value="NZ_CP157355.1"/>
</dbReference>
<proteinExistence type="predicted"/>
<dbReference type="SUPFAM" id="SSF52151">
    <property type="entry name" value="FabD/lysophospholipase-like"/>
    <property type="match status" value="1"/>
</dbReference>
<dbReference type="PANTHER" id="PTHR10728:SF40">
    <property type="entry name" value="PATATIN FAMILY PROTEIN"/>
    <property type="match status" value="1"/>
</dbReference>
<evidence type="ECO:0000313" key="1">
    <source>
        <dbReference type="EMBL" id="XBM00060.1"/>
    </source>
</evidence>